<evidence type="ECO:0000256" key="7">
    <source>
        <dbReference type="SAM" id="Phobius"/>
    </source>
</evidence>
<evidence type="ECO:0008006" key="10">
    <source>
        <dbReference type="Google" id="ProtNLM"/>
    </source>
</evidence>
<reference evidence="8 9" key="1">
    <citation type="submission" date="2018-04" db="EMBL/GenBank/DDBJ databases">
        <title>Genomic Encyclopedia of Archaeal and Bacterial Type Strains, Phase II (KMG-II): from individual species to whole genera.</title>
        <authorList>
            <person name="Goeker M."/>
        </authorList>
    </citation>
    <scope>NUCLEOTIDE SEQUENCE [LARGE SCALE GENOMIC DNA]</scope>
    <source>
        <strain evidence="8 9">DSM 100977</strain>
    </source>
</reference>
<evidence type="ECO:0000256" key="1">
    <source>
        <dbReference type="ARBA" id="ARBA00004651"/>
    </source>
</evidence>
<evidence type="ECO:0000256" key="2">
    <source>
        <dbReference type="ARBA" id="ARBA00006386"/>
    </source>
</evidence>
<evidence type="ECO:0000256" key="4">
    <source>
        <dbReference type="ARBA" id="ARBA00022692"/>
    </source>
</evidence>
<name>A0A2T6BMY5_9RHOB</name>
<keyword evidence="5 7" id="KW-1133">Transmembrane helix</keyword>
<dbReference type="RefSeq" id="WP_107845527.1">
    <property type="nucleotide sequence ID" value="NZ_QBKS01000001.1"/>
</dbReference>
<sequence length="339" mass="35240">MADLTQSPPAIWAKLPKVWLTSAAILALLALLDTAQVGPVLQGTLESMGHTGLFILFAVLAIGYLKATGAEAVVAEAFKGRQSRMIFLAALLGGLAPFCSCEVIPFIAALLVAGVPLSAVMAFWLASPLMDPAMFLITSGTLGWDFAIAKTASAVGLGLFGGFATMALARTPIFVDPLREVSQGGCGCGSPFKGTPVWRFWSEPKRVEVFKSAAWENLAFLAKWLFLAYLLENLMVLYVPAELVSSVLGGSGVWPVVLGALVGAPAYLNGYAAVPLVDALLTQGMSPGAAMSFMLAGGVSCIPAAIAVWALVKPRVFAAYLGLAFLGSVSAGLVWGLIA</sequence>
<comment type="caution">
    <text evidence="8">The sequence shown here is derived from an EMBL/GenBank/DDBJ whole genome shotgun (WGS) entry which is preliminary data.</text>
</comment>
<proteinExistence type="inferred from homology"/>
<dbReference type="PANTHER" id="PTHR42775">
    <property type="entry name" value="PERMEASE RV2963-RELATED"/>
    <property type="match status" value="1"/>
</dbReference>
<dbReference type="OrthoDB" id="9777774at2"/>
<organism evidence="8 9">
    <name type="scientific">Litoreibacter ponti</name>
    <dbReference type="NCBI Taxonomy" id="1510457"/>
    <lineage>
        <taxon>Bacteria</taxon>
        <taxon>Pseudomonadati</taxon>
        <taxon>Pseudomonadota</taxon>
        <taxon>Alphaproteobacteria</taxon>
        <taxon>Rhodobacterales</taxon>
        <taxon>Roseobacteraceae</taxon>
        <taxon>Litoreibacter</taxon>
    </lineage>
</organism>
<keyword evidence="4 7" id="KW-0812">Transmembrane</keyword>
<accession>A0A2T6BMY5</accession>
<feature type="transmembrane region" description="Helical" evidence="7">
    <location>
        <begin position="317"/>
        <end position="338"/>
    </location>
</feature>
<evidence type="ECO:0000256" key="6">
    <source>
        <dbReference type="ARBA" id="ARBA00023136"/>
    </source>
</evidence>
<protein>
    <recommendedName>
        <fullName evidence="10">Permease</fullName>
    </recommendedName>
</protein>
<keyword evidence="3" id="KW-1003">Cell membrane</keyword>
<evidence type="ECO:0000313" key="9">
    <source>
        <dbReference type="Proteomes" id="UP000243978"/>
    </source>
</evidence>
<feature type="transmembrane region" description="Helical" evidence="7">
    <location>
        <begin position="220"/>
        <end position="241"/>
    </location>
</feature>
<dbReference type="PANTHER" id="PTHR42775:SF1">
    <property type="entry name" value="PERMEASE RV2963-RELATED"/>
    <property type="match status" value="1"/>
</dbReference>
<gene>
    <name evidence="8" type="ORF">C8N43_2099</name>
</gene>
<feature type="transmembrane region" description="Helical" evidence="7">
    <location>
        <begin position="253"/>
        <end position="277"/>
    </location>
</feature>
<feature type="transmembrane region" description="Helical" evidence="7">
    <location>
        <begin position="95"/>
        <end position="126"/>
    </location>
</feature>
<dbReference type="EMBL" id="QBKS01000001">
    <property type="protein sequence ID" value="PTX57429.1"/>
    <property type="molecule type" value="Genomic_DNA"/>
</dbReference>
<feature type="transmembrane region" description="Helical" evidence="7">
    <location>
        <begin position="146"/>
        <end position="169"/>
    </location>
</feature>
<dbReference type="InterPro" id="IPR005524">
    <property type="entry name" value="DUF318"/>
</dbReference>
<evidence type="ECO:0000256" key="3">
    <source>
        <dbReference type="ARBA" id="ARBA00022475"/>
    </source>
</evidence>
<dbReference type="Proteomes" id="UP000243978">
    <property type="component" value="Unassembled WGS sequence"/>
</dbReference>
<dbReference type="GO" id="GO:0005886">
    <property type="term" value="C:plasma membrane"/>
    <property type="evidence" value="ECO:0007669"/>
    <property type="project" value="UniProtKB-SubCell"/>
</dbReference>
<dbReference type="AlphaFoldDB" id="A0A2T6BMY5"/>
<evidence type="ECO:0000313" key="8">
    <source>
        <dbReference type="EMBL" id="PTX57429.1"/>
    </source>
</evidence>
<evidence type="ECO:0000256" key="5">
    <source>
        <dbReference type="ARBA" id="ARBA00022989"/>
    </source>
</evidence>
<comment type="subcellular location">
    <subcellularLocation>
        <location evidence="1">Cell membrane</location>
        <topology evidence="1">Multi-pass membrane protein</topology>
    </subcellularLocation>
</comment>
<comment type="similarity">
    <text evidence="2">Belongs to the UPF0718 family.</text>
</comment>
<keyword evidence="6 7" id="KW-0472">Membrane</keyword>
<dbReference type="InterPro" id="IPR053166">
    <property type="entry name" value="UPF0718_permease"/>
</dbReference>
<feature type="transmembrane region" description="Helical" evidence="7">
    <location>
        <begin position="53"/>
        <end position="74"/>
    </location>
</feature>
<keyword evidence="9" id="KW-1185">Reference proteome</keyword>
<feature type="transmembrane region" description="Helical" evidence="7">
    <location>
        <begin position="289"/>
        <end position="311"/>
    </location>
</feature>
<dbReference type="Pfam" id="PF03773">
    <property type="entry name" value="ArsP_1"/>
    <property type="match status" value="1"/>
</dbReference>